<reference evidence="1 2" key="1">
    <citation type="journal article" date="2016" name="Front. Microbiol.">
        <title>Single-Cell (Meta-)Genomics of a Dimorphic Candidatus Thiomargarita nelsonii Reveals Genomic Plasticity.</title>
        <authorList>
            <person name="Flood B.E."/>
            <person name="Fliss P."/>
            <person name="Jones D.S."/>
            <person name="Dick G.J."/>
            <person name="Jain S."/>
            <person name="Kaster A.K."/>
            <person name="Winkel M."/>
            <person name="Mussmann M."/>
            <person name="Bailey J."/>
        </authorList>
    </citation>
    <scope>NUCLEOTIDE SEQUENCE [LARGE SCALE GENOMIC DNA]</scope>
    <source>
        <strain evidence="1">Hydrate Ridge</strain>
    </source>
</reference>
<comment type="caution">
    <text evidence="1">The sequence shown here is derived from an EMBL/GenBank/DDBJ whole genome shotgun (WGS) entry which is preliminary data.</text>
</comment>
<organism evidence="1 2">
    <name type="scientific">Candidatus Thiomargarita nelsonii</name>
    <dbReference type="NCBI Taxonomy" id="1003181"/>
    <lineage>
        <taxon>Bacteria</taxon>
        <taxon>Pseudomonadati</taxon>
        <taxon>Pseudomonadota</taxon>
        <taxon>Gammaproteobacteria</taxon>
        <taxon>Thiotrichales</taxon>
        <taxon>Thiotrichaceae</taxon>
        <taxon>Thiomargarita</taxon>
    </lineage>
</organism>
<keyword evidence="2" id="KW-1185">Reference proteome</keyword>
<gene>
    <name evidence="1" type="ORF">PN36_19100</name>
</gene>
<accession>A0A0A6P1V1</accession>
<proteinExistence type="predicted"/>
<dbReference type="AlphaFoldDB" id="A0A0A6P1V1"/>
<protein>
    <submittedName>
        <fullName evidence="1">Uncharacterized protein</fullName>
    </submittedName>
</protein>
<evidence type="ECO:0000313" key="2">
    <source>
        <dbReference type="Proteomes" id="UP000030428"/>
    </source>
</evidence>
<evidence type="ECO:0000313" key="1">
    <source>
        <dbReference type="EMBL" id="KHD04748.1"/>
    </source>
</evidence>
<sequence>MVLVLWALWRRIDVEGLFRIENLGYFVNGGPHLSADRQLYKEVNADGWYWVANTREPKAGAMNKELLLKLIKSVSHYEFQSA</sequence>
<dbReference type="Proteomes" id="UP000030428">
    <property type="component" value="Unassembled WGS sequence"/>
</dbReference>
<name>A0A0A6P1V1_9GAMM</name>
<dbReference type="EMBL" id="JSZA02000077">
    <property type="protein sequence ID" value="KHD04748.1"/>
    <property type="molecule type" value="Genomic_DNA"/>
</dbReference>